<feature type="transmembrane region" description="Helical" evidence="7">
    <location>
        <begin position="211"/>
        <end position="231"/>
    </location>
</feature>
<dbReference type="InterPro" id="IPR037185">
    <property type="entry name" value="EmrE-like"/>
</dbReference>
<dbReference type="RefSeq" id="WP_132419012.1">
    <property type="nucleotide sequence ID" value="NZ_SKFG01000016.1"/>
</dbReference>
<evidence type="ECO:0000256" key="7">
    <source>
        <dbReference type="SAM" id="Phobius"/>
    </source>
</evidence>
<dbReference type="PANTHER" id="PTHR42920:SF5">
    <property type="entry name" value="EAMA DOMAIN-CONTAINING PROTEIN"/>
    <property type="match status" value="1"/>
</dbReference>
<keyword evidence="4 7" id="KW-0812">Transmembrane</keyword>
<feature type="transmembrane region" description="Helical" evidence="7">
    <location>
        <begin position="238"/>
        <end position="258"/>
    </location>
</feature>
<keyword evidence="6 7" id="KW-0472">Membrane</keyword>
<accession>A0A4R4E9X9</accession>
<proteinExistence type="inferred from homology"/>
<keyword evidence="5 7" id="KW-1133">Transmembrane helix</keyword>
<dbReference type="Proteomes" id="UP000295418">
    <property type="component" value="Unassembled WGS sequence"/>
</dbReference>
<dbReference type="Pfam" id="PF00892">
    <property type="entry name" value="EamA"/>
    <property type="match status" value="1"/>
</dbReference>
<gene>
    <name evidence="9" type="ORF">E0485_15725</name>
</gene>
<dbReference type="EMBL" id="SKFG01000016">
    <property type="protein sequence ID" value="TCZ75823.1"/>
    <property type="molecule type" value="Genomic_DNA"/>
</dbReference>
<feature type="transmembrane region" description="Helical" evidence="7">
    <location>
        <begin position="144"/>
        <end position="165"/>
    </location>
</feature>
<feature type="transmembrane region" description="Helical" evidence="7">
    <location>
        <begin position="34"/>
        <end position="53"/>
    </location>
</feature>
<feature type="transmembrane region" description="Helical" evidence="7">
    <location>
        <begin position="89"/>
        <end position="108"/>
    </location>
</feature>
<comment type="subcellular location">
    <subcellularLocation>
        <location evidence="1">Cell membrane</location>
        <topology evidence="1">Multi-pass membrane protein</topology>
    </subcellularLocation>
</comment>
<feature type="transmembrane region" description="Helical" evidence="7">
    <location>
        <begin position="186"/>
        <end position="205"/>
    </location>
</feature>
<dbReference type="InterPro" id="IPR000620">
    <property type="entry name" value="EamA_dom"/>
</dbReference>
<organism evidence="9 10">
    <name type="scientific">Paenibacillus albiflavus</name>
    <dbReference type="NCBI Taxonomy" id="2545760"/>
    <lineage>
        <taxon>Bacteria</taxon>
        <taxon>Bacillati</taxon>
        <taxon>Bacillota</taxon>
        <taxon>Bacilli</taxon>
        <taxon>Bacillales</taxon>
        <taxon>Paenibacillaceae</taxon>
        <taxon>Paenibacillus</taxon>
    </lineage>
</organism>
<evidence type="ECO:0000259" key="8">
    <source>
        <dbReference type="Pfam" id="PF00892"/>
    </source>
</evidence>
<evidence type="ECO:0000256" key="2">
    <source>
        <dbReference type="ARBA" id="ARBA00007362"/>
    </source>
</evidence>
<dbReference type="AlphaFoldDB" id="A0A4R4E9X9"/>
<dbReference type="OrthoDB" id="3180815at2"/>
<evidence type="ECO:0000256" key="5">
    <source>
        <dbReference type="ARBA" id="ARBA00022989"/>
    </source>
</evidence>
<evidence type="ECO:0000256" key="4">
    <source>
        <dbReference type="ARBA" id="ARBA00022692"/>
    </source>
</evidence>
<sequence length="295" mass="31446">MIYAFLVFIGGCFYGILSTIVKFAYAEGYTVNEVIGAQFFFGFILQSILVLIVSRKKVSWKQAGLLMLVGTTMSGTGILYGASLVTVPASIAIVLLFQFTWIGIIIEAITNRKRPSAGKVISIIILLIGTVLSANVINGEFGAISVWGIVLGLLSAVTYALFIIVSGKVATNVPAFNRTMLMSMGGMLLVFAVYPPTFLIDGALLDGLWKYGIPLALVGTVISSTCMIVGVPKVGPGLSSILSSSELPVAVVASALVLHENVSTWQWVGVLLIFVGIAIPQLKVFREKKQSPVHI</sequence>
<dbReference type="PANTHER" id="PTHR42920">
    <property type="entry name" value="OS03G0707200 PROTEIN-RELATED"/>
    <property type="match status" value="1"/>
</dbReference>
<evidence type="ECO:0000256" key="6">
    <source>
        <dbReference type="ARBA" id="ARBA00023136"/>
    </source>
</evidence>
<dbReference type="GO" id="GO:0005886">
    <property type="term" value="C:plasma membrane"/>
    <property type="evidence" value="ECO:0007669"/>
    <property type="project" value="UniProtKB-SubCell"/>
</dbReference>
<evidence type="ECO:0000256" key="3">
    <source>
        <dbReference type="ARBA" id="ARBA00022475"/>
    </source>
</evidence>
<keyword evidence="3" id="KW-1003">Cell membrane</keyword>
<name>A0A4R4E9X9_9BACL</name>
<dbReference type="InterPro" id="IPR051258">
    <property type="entry name" value="Diverse_Substrate_Transporter"/>
</dbReference>
<protein>
    <submittedName>
        <fullName evidence="9">DMT family transporter</fullName>
    </submittedName>
</protein>
<evidence type="ECO:0000256" key="1">
    <source>
        <dbReference type="ARBA" id="ARBA00004651"/>
    </source>
</evidence>
<feature type="domain" description="EamA" evidence="8">
    <location>
        <begin position="147"/>
        <end position="279"/>
    </location>
</feature>
<feature type="transmembrane region" description="Helical" evidence="7">
    <location>
        <begin position="65"/>
        <end position="83"/>
    </location>
</feature>
<comment type="caution">
    <text evidence="9">The sequence shown here is derived from an EMBL/GenBank/DDBJ whole genome shotgun (WGS) entry which is preliminary data.</text>
</comment>
<feature type="transmembrane region" description="Helical" evidence="7">
    <location>
        <begin position="264"/>
        <end position="282"/>
    </location>
</feature>
<dbReference type="SUPFAM" id="SSF103481">
    <property type="entry name" value="Multidrug resistance efflux transporter EmrE"/>
    <property type="match status" value="1"/>
</dbReference>
<comment type="similarity">
    <text evidence="2">Belongs to the EamA transporter family.</text>
</comment>
<feature type="transmembrane region" description="Helical" evidence="7">
    <location>
        <begin position="120"/>
        <end position="138"/>
    </location>
</feature>
<reference evidence="9 10" key="1">
    <citation type="submission" date="2019-03" db="EMBL/GenBank/DDBJ databases">
        <authorList>
            <person name="Kim M.K.M."/>
        </authorList>
    </citation>
    <scope>NUCLEOTIDE SEQUENCE [LARGE SCALE GENOMIC DNA]</scope>
    <source>
        <strain evidence="9 10">18JY21-1</strain>
    </source>
</reference>
<keyword evidence="10" id="KW-1185">Reference proteome</keyword>
<evidence type="ECO:0000313" key="9">
    <source>
        <dbReference type="EMBL" id="TCZ75823.1"/>
    </source>
</evidence>
<evidence type="ECO:0000313" key="10">
    <source>
        <dbReference type="Proteomes" id="UP000295418"/>
    </source>
</evidence>